<organism evidence="1 2">
    <name type="scientific">Gossypium arboreum</name>
    <name type="common">Tree cotton</name>
    <name type="synonym">Gossypium nanking</name>
    <dbReference type="NCBI Taxonomy" id="29729"/>
    <lineage>
        <taxon>Eukaryota</taxon>
        <taxon>Viridiplantae</taxon>
        <taxon>Streptophyta</taxon>
        <taxon>Embryophyta</taxon>
        <taxon>Tracheophyta</taxon>
        <taxon>Spermatophyta</taxon>
        <taxon>Magnoliopsida</taxon>
        <taxon>eudicotyledons</taxon>
        <taxon>Gunneridae</taxon>
        <taxon>Pentapetalae</taxon>
        <taxon>rosids</taxon>
        <taxon>malvids</taxon>
        <taxon>Malvales</taxon>
        <taxon>Malvaceae</taxon>
        <taxon>Malvoideae</taxon>
        <taxon>Gossypium</taxon>
    </lineage>
</organism>
<gene>
    <name evidence="1" type="ORF">PVK06_042680</name>
</gene>
<sequence length="79" mass="9107">MLPSCLTPKYFCCGVRFRGRGSEPVMNVQRLFHGGQMMKWGSFDAFELAQFVEHVEKPVSLKPWWSSEAFMENLGYIGK</sequence>
<evidence type="ECO:0000313" key="1">
    <source>
        <dbReference type="EMBL" id="KAK5774819.1"/>
    </source>
</evidence>
<dbReference type="Proteomes" id="UP001358586">
    <property type="component" value="Chromosome 12"/>
</dbReference>
<dbReference type="EMBL" id="JARKNE010000012">
    <property type="protein sequence ID" value="KAK5774819.1"/>
    <property type="molecule type" value="Genomic_DNA"/>
</dbReference>
<proteinExistence type="predicted"/>
<comment type="caution">
    <text evidence="1">The sequence shown here is derived from an EMBL/GenBank/DDBJ whole genome shotgun (WGS) entry which is preliminary data.</text>
</comment>
<reference evidence="1 2" key="1">
    <citation type="submission" date="2023-03" db="EMBL/GenBank/DDBJ databases">
        <title>WGS of Gossypium arboreum.</title>
        <authorList>
            <person name="Yu D."/>
        </authorList>
    </citation>
    <scope>NUCLEOTIDE SEQUENCE [LARGE SCALE GENOMIC DNA]</scope>
    <source>
        <tissue evidence="1">Leaf</tissue>
    </source>
</reference>
<protein>
    <submittedName>
        <fullName evidence="1">Uncharacterized protein</fullName>
    </submittedName>
</protein>
<name>A0ABR0MLF8_GOSAR</name>
<keyword evidence="2" id="KW-1185">Reference proteome</keyword>
<accession>A0ABR0MLF8</accession>
<evidence type="ECO:0000313" key="2">
    <source>
        <dbReference type="Proteomes" id="UP001358586"/>
    </source>
</evidence>